<evidence type="ECO:0000313" key="3">
    <source>
        <dbReference type="Proteomes" id="UP001470230"/>
    </source>
</evidence>
<accession>A0ABR2HBF5</accession>
<gene>
    <name evidence="1" type="ORF">M9Y10_025563</name>
    <name evidence="2" type="ORF">M9Y10_025566</name>
</gene>
<sequence>MSTPYYIHHDDFDGLAVPDQVMPSDIKRIVSYGKHTFHKRPYFFSPSMRQVYRYTPTDKLVERLTGYECGNSIRFSLVPDTTKRTSITVNDWMLTITGDMGKIDLPNGGR</sequence>
<proteinExistence type="predicted"/>
<name>A0ABR2HBF5_9EUKA</name>
<comment type="caution">
    <text evidence="2">The sequence shown here is derived from an EMBL/GenBank/DDBJ whole genome shotgun (WGS) entry which is preliminary data.</text>
</comment>
<reference evidence="2 3" key="1">
    <citation type="submission" date="2024-04" db="EMBL/GenBank/DDBJ databases">
        <title>Tritrichomonas musculus Genome.</title>
        <authorList>
            <person name="Alves-Ferreira E."/>
            <person name="Grigg M."/>
            <person name="Lorenzi H."/>
            <person name="Galac M."/>
        </authorList>
    </citation>
    <scope>NUCLEOTIDE SEQUENCE [LARGE SCALE GENOMIC DNA]</scope>
    <source>
        <strain evidence="2 3">EAF2021</strain>
    </source>
</reference>
<protein>
    <submittedName>
        <fullName evidence="2">Uncharacterized protein</fullName>
    </submittedName>
</protein>
<keyword evidence="3" id="KW-1185">Reference proteome</keyword>
<evidence type="ECO:0000313" key="1">
    <source>
        <dbReference type="EMBL" id="KAK8842702.1"/>
    </source>
</evidence>
<organism evidence="2 3">
    <name type="scientific">Tritrichomonas musculus</name>
    <dbReference type="NCBI Taxonomy" id="1915356"/>
    <lineage>
        <taxon>Eukaryota</taxon>
        <taxon>Metamonada</taxon>
        <taxon>Parabasalia</taxon>
        <taxon>Tritrichomonadida</taxon>
        <taxon>Tritrichomonadidae</taxon>
        <taxon>Tritrichomonas</taxon>
    </lineage>
</organism>
<dbReference type="EMBL" id="JAPFFF010000037">
    <property type="protein sequence ID" value="KAK8842705.1"/>
    <property type="molecule type" value="Genomic_DNA"/>
</dbReference>
<dbReference type="EMBL" id="JAPFFF010000037">
    <property type="protein sequence ID" value="KAK8842702.1"/>
    <property type="molecule type" value="Genomic_DNA"/>
</dbReference>
<evidence type="ECO:0000313" key="2">
    <source>
        <dbReference type="EMBL" id="KAK8842705.1"/>
    </source>
</evidence>
<dbReference type="Proteomes" id="UP001470230">
    <property type="component" value="Unassembled WGS sequence"/>
</dbReference>